<evidence type="ECO:0000313" key="3">
    <source>
        <dbReference type="Proteomes" id="UP000178404"/>
    </source>
</evidence>
<comment type="caution">
    <text evidence="2">The sequence shown here is derived from an EMBL/GenBank/DDBJ whole genome shotgun (WGS) entry which is preliminary data.</text>
</comment>
<reference evidence="2 3" key="1">
    <citation type="journal article" date="2016" name="Nat. Commun.">
        <title>Thousands of microbial genomes shed light on interconnected biogeochemical processes in an aquifer system.</title>
        <authorList>
            <person name="Anantharaman K."/>
            <person name="Brown C.T."/>
            <person name="Hug L.A."/>
            <person name="Sharon I."/>
            <person name="Castelle C.J."/>
            <person name="Probst A.J."/>
            <person name="Thomas B.C."/>
            <person name="Singh A."/>
            <person name="Wilkins M.J."/>
            <person name="Karaoz U."/>
            <person name="Brodie E.L."/>
            <person name="Williams K.H."/>
            <person name="Hubbard S.S."/>
            <person name="Banfield J.F."/>
        </authorList>
    </citation>
    <scope>NUCLEOTIDE SEQUENCE [LARGE SCALE GENOMIC DNA]</scope>
</reference>
<gene>
    <name evidence="2" type="ORF">A3A90_01990</name>
</gene>
<name>A0A1G2TXF0_9BACT</name>
<evidence type="ECO:0000256" key="1">
    <source>
        <dbReference type="SAM" id="Phobius"/>
    </source>
</evidence>
<evidence type="ECO:0000313" key="2">
    <source>
        <dbReference type="EMBL" id="OHB01988.1"/>
    </source>
</evidence>
<feature type="transmembrane region" description="Helical" evidence="1">
    <location>
        <begin position="5"/>
        <end position="22"/>
    </location>
</feature>
<dbReference type="EMBL" id="MHWA01000008">
    <property type="protein sequence ID" value="OHB01988.1"/>
    <property type="molecule type" value="Genomic_DNA"/>
</dbReference>
<keyword evidence="1" id="KW-0472">Membrane</keyword>
<dbReference type="AlphaFoldDB" id="A0A1G2TXF0"/>
<evidence type="ECO:0008006" key="4">
    <source>
        <dbReference type="Google" id="ProtNLM"/>
    </source>
</evidence>
<sequence length="100" mass="11629">MIDTILMFCALVVAIQIIRYLWNWTTGILSGREERERLERENKTLTYQVKNLEAKLTLFDRIGVIPLDKNRVKFAFEDGAVVLDDLYRLVGVESKPSVRL</sequence>
<keyword evidence="1" id="KW-0812">Transmembrane</keyword>
<accession>A0A1G2TXF0</accession>
<proteinExistence type="predicted"/>
<protein>
    <recommendedName>
        <fullName evidence="4">Cell division protein FtsL</fullName>
    </recommendedName>
</protein>
<dbReference type="Proteomes" id="UP000178404">
    <property type="component" value="Unassembled WGS sequence"/>
</dbReference>
<organism evidence="2 3">
    <name type="scientific">Candidatus Zambryskibacteria bacterium RIFCSPLOWO2_01_FULL_35_19</name>
    <dbReference type="NCBI Taxonomy" id="1802757"/>
    <lineage>
        <taxon>Bacteria</taxon>
        <taxon>Candidatus Zambryskiibacteriota</taxon>
    </lineage>
</organism>
<keyword evidence="1" id="KW-1133">Transmembrane helix</keyword>